<keyword evidence="1" id="KW-1133">Transmembrane helix</keyword>
<evidence type="ECO:0000313" key="3">
    <source>
        <dbReference type="Proteomes" id="UP000000753"/>
    </source>
</evidence>
<dbReference type="PANTHER" id="PTHR32063">
    <property type="match status" value="1"/>
</dbReference>
<dbReference type="OrthoDB" id="9757904at2"/>
<dbReference type="InterPro" id="IPR027463">
    <property type="entry name" value="AcrB_DN_DC_subdom"/>
</dbReference>
<dbReference type="Gene3D" id="3.30.70.1440">
    <property type="entry name" value="Multidrug efflux transporter AcrB pore domain"/>
    <property type="match status" value="1"/>
</dbReference>
<dbReference type="Gene3D" id="3.30.70.1430">
    <property type="entry name" value="Multidrug efflux transporter AcrB pore domain"/>
    <property type="match status" value="2"/>
</dbReference>
<dbReference type="EMBL" id="CP000472">
    <property type="protein sequence ID" value="ACJ29054.1"/>
    <property type="molecule type" value="Genomic_DNA"/>
</dbReference>
<dbReference type="GO" id="GO:0042910">
    <property type="term" value="F:xenobiotic transmembrane transporter activity"/>
    <property type="evidence" value="ECO:0007669"/>
    <property type="project" value="TreeGrafter"/>
</dbReference>
<dbReference type="HOGENOM" id="CLU_002755_1_2_6"/>
<feature type="transmembrane region" description="Helical" evidence="1">
    <location>
        <begin position="357"/>
        <end position="377"/>
    </location>
</feature>
<accession>B8CNT5</accession>
<feature type="transmembrane region" description="Helical" evidence="1">
    <location>
        <begin position="383"/>
        <end position="407"/>
    </location>
</feature>
<name>B8CNT5_SHEPW</name>
<dbReference type="STRING" id="225849.swp_2309"/>
<dbReference type="Gene3D" id="3.30.70.1320">
    <property type="entry name" value="Multidrug efflux transporter AcrB pore domain like"/>
    <property type="match status" value="1"/>
</dbReference>
<sequence length="1022" mass="110297">MDIFVKKPILAIVLSLVIVAAGLLAAKNIAVLQFPQIESSSLVITTEYTGVSAETVQGFVTVPIERVAMTIPGVDYVDSSTTAGSSTVTAWLRLNEDSTAALSELTSRLSQISYELPQGAQDPSVNVARVDRAGATFYLDVRADAMTRAELTDFLSREVNPQLASIEGVQKINLEGARNPAMRVWLDPVKLAAMNIGSNEVFTALQQNNVIAPLGKTENSAYEIDLLSNTTLKTAKDFENLSIKSFDGGSIHLGDVARVEEGEDRGITDGRVDLSQTIYIAVSPLPGANEIEIGDELYQRLEKINANLPHGANISIAYDGTLYMRDALKEIFTTLLETVILVGIVVLLLMGSLRSALVPLITIPISILGSIAMMQVMGFTMNLLTILAIVLSVGLVVDDAIVVVENVARHMRLGRSRIQAALISSRELLAPIVAMTITLALVYAPIGFVDGITGALFKEFAFTLATAVLISGVVALTLSPIMSAYVLAEKGAEGAFTQRVNRFFDRLGRRYSKALLRSFSYKPQIAMAAVIIALLVIPFYLFSAKELAPIEDQSSIYLIGESPAGSTLKYSTPYLNEAVAMILAGKDADSIWHIVNSGSSFGGINFVDFSEREQSVQELLPEVYGQLSQVSGVRILPVLPLPLPTAGQFEVEMVVQAQDSYQQMLNYAYQLVAAAYASNQFMFVDTDLKIDKPQAKLVFNHARITDLGMNVSEVVSQVSTMVAEEEVNRYDANGRAYRVIPLVENSNRNHVQAVMDLQIKTADGELVPLHNIASLEHTIGPRKMGKFNQKNAFRIYGGIAPGGTSDQALAALESAALEVLPQNYVIDYAGNSRQLRAEGNSMISVLGIAIFVVYLVLSVQFNSFRSPFVVLLGSVPLALSGALSFTFLGLTSMNIYAQIGFITLVGLIAKNGILITEFANELQQEGKSKLDAIIEAAKVRLRPILMTTAATVLGHFPLVLVTGAGAESRNSIGIILVAGMVIGTVFTLFVLPTVYLLIGEDYAKKTNKLTDNMADLSLAKVI</sequence>
<dbReference type="SUPFAM" id="SSF82714">
    <property type="entry name" value="Multidrug efflux transporter AcrB TolC docking domain, DN and DC subdomains"/>
    <property type="match status" value="2"/>
</dbReference>
<dbReference type="eggNOG" id="COG0841">
    <property type="taxonomic scope" value="Bacteria"/>
</dbReference>
<keyword evidence="1" id="KW-0472">Membrane</keyword>
<dbReference type="Gene3D" id="3.30.2090.10">
    <property type="entry name" value="Multidrug efflux transporter AcrB TolC docking domain, DN and DC subdomains"/>
    <property type="match status" value="2"/>
</dbReference>
<feature type="transmembrane region" description="Helical" evidence="1">
    <location>
        <begin position="842"/>
        <end position="861"/>
    </location>
</feature>
<dbReference type="KEGG" id="swp:swp_2309"/>
<dbReference type="PANTHER" id="PTHR32063:SF14">
    <property type="entry name" value="BLL4319 PROTEIN"/>
    <property type="match status" value="1"/>
</dbReference>
<feature type="transmembrane region" description="Helical" evidence="1">
    <location>
        <begin position="525"/>
        <end position="543"/>
    </location>
</feature>
<keyword evidence="1" id="KW-0812">Transmembrane</keyword>
<dbReference type="SUPFAM" id="SSF82866">
    <property type="entry name" value="Multidrug efflux transporter AcrB transmembrane domain"/>
    <property type="match status" value="2"/>
</dbReference>
<feature type="transmembrane region" description="Helical" evidence="1">
    <location>
        <begin position="428"/>
        <end position="448"/>
    </location>
</feature>
<proteinExistence type="predicted"/>
<gene>
    <name evidence="2" type="ordered locus">swp_2309</name>
</gene>
<feature type="transmembrane region" description="Helical" evidence="1">
    <location>
        <begin position="972"/>
        <end position="998"/>
    </location>
</feature>
<evidence type="ECO:0000256" key="1">
    <source>
        <dbReference type="SAM" id="Phobius"/>
    </source>
</evidence>
<keyword evidence="3" id="KW-1185">Reference proteome</keyword>
<evidence type="ECO:0000313" key="2">
    <source>
        <dbReference type="EMBL" id="ACJ29054.1"/>
    </source>
</evidence>
<dbReference type="PRINTS" id="PR00702">
    <property type="entry name" value="ACRIFLAVINRP"/>
</dbReference>
<feature type="transmembrane region" description="Helical" evidence="1">
    <location>
        <begin position="331"/>
        <end position="350"/>
    </location>
</feature>
<dbReference type="InterPro" id="IPR001036">
    <property type="entry name" value="Acrflvin-R"/>
</dbReference>
<feature type="transmembrane region" description="Helical" evidence="1">
    <location>
        <begin position="868"/>
        <end position="889"/>
    </location>
</feature>
<reference evidence="2 3" key="1">
    <citation type="journal article" date="2008" name="PLoS ONE">
        <title>Environmental adaptation: genomic analysis of the piezotolerant and psychrotolerant deep-sea iron reducing bacterium Shewanella piezotolerans WP3.</title>
        <authorList>
            <person name="Wang F."/>
            <person name="Wang J."/>
            <person name="Jian H."/>
            <person name="Zhang B."/>
            <person name="Li S."/>
            <person name="Wang F."/>
            <person name="Zeng X."/>
            <person name="Gao L."/>
            <person name="Bartlett D.H."/>
            <person name="Yu J."/>
            <person name="Hu S."/>
            <person name="Xiao X."/>
        </authorList>
    </citation>
    <scope>NUCLEOTIDE SEQUENCE [LARGE SCALE GENOMIC DNA]</scope>
    <source>
        <strain evidence="3">WP3 / JCM 13877</strain>
    </source>
</reference>
<organism evidence="2 3">
    <name type="scientific">Shewanella piezotolerans (strain WP3 / JCM 13877)</name>
    <dbReference type="NCBI Taxonomy" id="225849"/>
    <lineage>
        <taxon>Bacteria</taxon>
        <taxon>Pseudomonadati</taxon>
        <taxon>Pseudomonadota</taxon>
        <taxon>Gammaproteobacteria</taxon>
        <taxon>Alteromonadales</taxon>
        <taxon>Shewanellaceae</taxon>
        <taxon>Shewanella</taxon>
    </lineage>
</organism>
<dbReference type="Gene3D" id="1.20.1640.10">
    <property type="entry name" value="Multidrug efflux transporter AcrB transmembrane domain"/>
    <property type="match status" value="2"/>
</dbReference>
<dbReference type="GO" id="GO:0005886">
    <property type="term" value="C:plasma membrane"/>
    <property type="evidence" value="ECO:0007669"/>
    <property type="project" value="TreeGrafter"/>
</dbReference>
<dbReference type="Proteomes" id="UP000000753">
    <property type="component" value="Chromosome"/>
</dbReference>
<dbReference type="SUPFAM" id="SSF82693">
    <property type="entry name" value="Multidrug efflux transporter AcrB pore domain, PN1, PN2, PC1 and PC2 subdomains"/>
    <property type="match status" value="3"/>
</dbReference>
<feature type="transmembrane region" description="Helical" evidence="1">
    <location>
        <begin position="944"/>
        <end position="966"/>
    </location>
</feature>
<feature type="transmembrane region" description="Helical" evidence="1">
    <location>
        <begin position="460"/>
        <end position="488"/>
    </location>
</feature>
<protein>
    <submittedName>
        <fullName evidence="2">AcrB/AcrD/AcrF family protein</fullName>
    </submittedName>
</protein>
<dbReference type="Pfam" id="PF00873">
    <property type="entry name" value="ACR_tran"/>
    <property type="match status" value="1"/>
</dbReference>
<dbReference type="AlphaFoldDB" id="B8CNT5"/>
<feature type="transmembrane region" description="Helical" evidence="1">
    <location>
        <begin position="895"/>
        <end position="919"/>
    </location>
</feature>
<dbReference type="RefSeq" id="WP_020912414.1">
    <property type="nucleotide sequence ID" value="NC_011566.1"/>
</dbReference>